<dbReference type="EMBL" id="UINC01128770">
    <property type="protein sequence ID" value="SVD08738.1"/>
    <property type="molecule type" value="Genomic_DNA"/>
</dbReference>
<comment type="similarity">
    <text evidence="4">Belongs to the metallo-beta-lactamase superfamily. Glyoxalase II family.</text>
</comment>
<reference evidence="11" key="1">
    <citation type="submission" date="2018-05" db="EMBL/GenBank/DDBJ databases">
        <authorList>
            <person name="Lanie J.A."/>
            <person name="Ng W.-L."/>
            <person name="Kazmierczak K.M."/>
            <person name="Andrzejewski T.M."/>
            <person name="Davidsen T.M."/>
            <person name="Wayne K.J."/>
            <person name="Tettelin H."/>
            <person name="Glass J.I."/>
            <person name="Rusch D."/>
            <person name="Podicherti R."/>
            <person name="Tsui H.-C.T."/>
            <person name="Winkler M.E."/>
        </authorList>
    </citation>
    <scope>NUCLEOTIDE SEQUENCE</scope>
</reference>
<dbReference type="SMART" id="SM00849">
    <property type="entry name" value="Lactamase_B"/>
    <property type="match status" value="1"/>
</dbReference>
<dbReference type="CDD" id="cd07723">
    <property type="entry name" value="hydroxyacylglutathione_hydrolase_MBL-fold"/>
    <property type="match status" value="1"/>
</dbReference>
<evidence type="ECO:0000256" key="9">
    <source>
        <dbReference type="ARBA" id="ARBA00031044"/>
    </source>
</evidence>
<feature type="domain" description="Metallo-beta-lactamase" evidence="10">
    <location>
        <begin position="16"/>
        <end position="174"/>
    </location>
</feature>
<dbReference type="PANTHER" id="PTHR43705">
    <property type="entry name" value="HYDROXYACYLGLUTATHIONE HYDROLASE"/>
    <property type="match status" value="1"/>
</dbReference>
<protein>
    <recommendedName>
        <fullName evidence="5">hydroxyacylglutathione hydrolase</fullName>
        <ecNumber evidence="5">3.1.2.6</ecNumber>
    </recommendedName>
    <alternativeName>
        <fullName evidence="9">Glyoxalase II</fullName>
    </alternativeName>
</protein>
<keyword evidence="6" id="KW-0479">Metal-binding</keyword>
<name>A0A382SHT1_9ZZZZ</name>
<dbReference type="SUPFAM" id="SSF56281">
    <property type="entry name" value="Metallo-hydrolase/oxidoreductase"/>
    <property type="match status" value="1"/>
</dbReference>
<evidence type="ECO:0000256" key="4">
    <source>
        <dbReference type="ARBA" id="ARBA00006759"/>
    </source>
</evidence>
<sequence length="258" mass="29387">MTEHPIEIHMFPCLSDNYGFLVHDPQSQQTATFDTPESTTIEEALTTKGWELTHIFNTHHHYDHAGGNLELKEKTNCLILGSSLDQKRIPGIDVTLEDQQIFHFGSHKIHCHHTPGHTTGHMVYHFAEQSLAFVGDTLFAMGCGRVFEGTPEQMWSSLETLMAWPDETVLYCAHEYTQSNAQFAISIEPDNPALQKRKYQVDAMRANNENTVPTNLGLEKLTNPFLRPDSEEIRTNLNMANASMVEVFTEIRKRKDNF</sequence>
<proteinExistence type="inferred from homology"/>
<dbReference type="AlphaFoldDB" id="A0A382SHT1"/>
<keyword evidence="7" id="KW-0378">Hydrolase</keyword>
<dbReference type="GO" id="GO:0046872">
    <property type="term" value="F:metal ion binding"/>
    <property type="evidence" value="ECO:0007669"/>
    <property type="project" value="UniProtKB-KW"/>
</dbReference>
<dbReference type="InterPro" id="IPR036866">
    <property type="entry name" value="RibonucZ/Hydroxyglut_hydro"/>
</dbReference>
<gene>
    <name evidence="11" type="ORF">METZ01_LOCUS361592</name>
</gene>
<evidence type="ECO:0000256" key="8">
    <source>
        <dbReference type="ARBA" id="ARBA00022833"/>
    </source>
</evidence>
<dbReference type="GO" id="GO:0019243">
    <property type="term" value="P:methylglyoxal catabolic process to D-lactate via S-lactoyl-glutathione"/>
    <property type="evidence" value="ECO:0007669"/>
    <property type="project" value="InterPro"/>
</dbReference>
<dbReference type="InterPro" id="IPR017782">
    <property type="entry name" value="Hydroxyacylglutathione_Hdrlase"/>
</dbReference>
<dbReference type="PANTHER" id="PTHR43705:SF1">
    <property type="entry name" value="HYDROXYACYLGLUTATHIONE HYDROLASE GLOB"/>
    <property type="match status" value="1"/>
</dbReference>
<dbReference type="Pfam" id="PF00753">
    <property type="entry name" value="Lactamase_B"/>
    <property type="match status" value="1"/>
</dbReference>
<comment type="catalytic activity">
    <reaction evidence="1">
        <text>an S-(2-hydroxyacyl)glutathione + H2O = a 2-hydroxy carboxylate + glutathione + H(+)</text>
        <dbReference type="Rhea" id="RHEA:21864"/>
        <dbReference type="ChEBI" id="CHEBI:15377"/>
        <dbReference type="ChEBI" id="CHEBI:15378"/>
        <dbReference type="ChEBI" id="CHEBI:57925"/>
        <dbReference type="ChEBI" id="CHEBI:58896"/>
        <dbReference type="ChEBI" id="CHEBI:71261"/>
        <dbReference type="EC" id="3.1.2.6"/>
    </reaction>
</comment>
<comment type="pathway">
    <text evidence="3">Secondary metabolite metabolism; methylglyoxal degradation; (R)-lactate from methylglyoxal: step 2/2.</text>
</comment>
<dbReference type="InterPro" id="IPR050110">
    <property type="entry name" value="Glyoxalase_II_hydrolase"/>
</dbReference>
<dbReference type="HAMAP" id="MF_01374">
    <property type="entry name" value="Glyoxalase_2"/>
    <property type="match status" value="1"/>
</dbReference>
<dbReference type="Pfam" id="PF16123">
    <property type="entry name" value="HAGH_C"/>
    <property type="match status" value="1"/>
</dbReference>
<evidence type="ECO:0000256" key="6">
    <source>
        <dbReference type="ARBA" id="ARBA00022723"/>
    </source>
</evidence>
<evidence type="ECO:0000256" key="2">
    <source>
        <dbReference type="ARBA" id="ARBA00001947"/>
    </source>
</evidence>
<evidence type="ECO:0000256" key="5">
    <source>
        <dbReference type="ARBA" id="ARBA00011917"/>
    </source>
</evidence>
<dbReference type="NCBIfam" id="TIGR03413">
    <property type="entry name" value="GSH_gloB"/>
    <property type="match status" value="1"/>
</dbReference>
<evidence type="ECO:0000256" key="7">
    <source>
        <dbReference type="ARBA" id="ARBA00022801"/>
    </source>
</evidence>
<comment type="cofactor">
    <cofactor evidence="2">
        <name>Zn(2+)</name>
        <dbReference type="ChEBI" id="CHEBI:29105"/>
    </cofactor>
</comment>
<dbReference type="EC" id="3.1.2.6" evidence="5"/>
<dbReference type="PIRSF" id="PIRSF005457">
    <property type="entry name" value="Glx"/>
    <property type="match status" value="1"/>
</dbReference>
<evidence type="ECO:0000313" key="11">
    <source>
        <dbReference type="EMBL" id="SVD08738.1"/>
    </source>
</evidence>
<dbReference type="GO" id="GO:0004416">
    <property type="term" value="F:hydroxyacylglutathione hydrolase activity"/>
    <property type="evidence" value="ECO:0007669"/>
    <property type="project" value="UniProtKB-EC"/>
</dbReference>
<accession>A0A382SHT1</accession>
<dbReference type="InterPro" id="IPR001279">
    <property type="entry name" value="Metallo-B-lactamas"/>
</dbReference>
<dbReference type="Gene3D" id="3.60.15.10">
    <property type="entry name" value="Ribonuclease Z/Hydroxyacylglutathione hydrolase-like"/>
    <property type="match status" value="1"/>
</dbReference>
<evidence type="ECO:0000259" key="10">
    <source>
        <dbReference type="SMART" id="SM00849"/>
    </source>
</evidence>
<evidence type="ECO:0000256" key="1">
    <source>
        <dbReference type="ARBA" id="ARBA00001623"/>
    </source>
</evidence>
<evidence type="ECO:0000256" key="3">
    <source>
        <dbReference type="ARBA" id="ARBA00004963"/>
    </source>
</evidence>
<keyword evidence="8" id="KW-0862">Zinc</keyword>
<dbReference type="InterPro" id="IPR035680">
    <property type="entry name" value="Clx_II_MBL"/>
</dbReference>
<organism evidence="11">
    <name type="scientific">marine metagenome</name>
    <dbReference type="NCBI Taxonomy" id="408172"/>
    <lineage>
        <taxon>unclassified sequences</taxon>
        <taxon>metagenomes</taxon>
        <taxon>ecological metagenomes</taxon>
    </lineage>
</organism>
<dbReference type="InterPro" id="IPR032282">
    <property type="entry name" value="HAGH_C"/>
</dbReference>